<feature type="repeat" description="ANK" evidence="3">
    <location>
        <begin position="263"/>
        <end position="295"/>
    </location>
</feature>
<keyword evidence="2 3" id="KW-0040">ANK repeat</keyword>
<protein>
    <recommendedName>
        <fullName evidence="5">WWE domain-containing protein</fullName>
    </recommendedName>
</protein>
<evidence type="ECO:0000256" key="2">
    <source>
        <dbReference type="ARBA" id="ARBA00023043"/>
    </source>
</evidence>
<dbReference type="Pfam" id="PF13289">
    <property type="entry name" value="SIR2_2"/>
    <property type="match status" value="1"/>
</dbReference>
<evidence type="ECO:0000256" key="1">
    <source>
        <dbReference type="ARBA" id="ARBA00022737"/>
    </source>
</evidence>
<dbReference type="EMBL" id="HBJA01098598">
    <property type="protein sequence ID" value="CAE0822872.1"/>
    <property type="molecule type" value="Transcribed_RNA"/>
</dbReference>
<dbReference type="SMART" id="SM00248">
    <property type="entry name" value="ANK"/>
    <property type="match status" value="3"/>
</dbReference>
<evidence type="ECO:0000259" key="5">
    <source>
        <dbReference type="Pfam" id="PF02825"/>
    </source>
</evidence>
<gene>
    <name evidence="6" type="ORF">EGYM00163_LOCUS34073</name>
</gene>
<name>A0A7S4G260_9EUGL</name>
<organism evidence="6">
    <name type="scientific">Eutreptiella gymnastica</name>
    <dbReference type="NCBI Taxonomy" id="73025"/>
    <lineage>
        <taxon>Eukaryota</taxon>
        <taxon>Discoba</taxon>
        <taxon>Euglenozoa</taxon>
        <taxon>Euglenida</taxon>
        <taxon>Spirocuta</taxon>
        <taxon>Euglenophyceae</taxon>
        <taxon>Eutreptiales</taxon>
        <taxon>Eutreptiaceae</taxon>
        <taxon>Eutreptiella</taxon>
    </lineage>
</organism>
<dbReference type="PROSITE" id="PS50088">
    <property type="entry name" value="ANK_REPEAT"/>
    <property type="match status" value="1"/>
</dbReference>
<dbReference type="InterPro" id="IPR004170">
    <property type="entry name" value="WWE_dom"/>
</dbReference>
<proteinExistence type="predicted"/>
<dbReference type="SUPFAM" id="SSF117839">
    <property type="entry name" value="WWE domain"/>
    <property type="match status" value="1"/>
</dbReference>
<feature type="domain" description="WWE" evidence="5">
    <location>
        <begin position="545"/>
        <end position="604"/>
    </location>
</feature>
<sequence length="1163" mass="132211">MTGNVAAHWPAYPQPIAEIKNPPDSECGFNFESWTCGRPMRFYRILWVDSKKNHELHLRPLINQIRHKGIVVDIAYNTETAMQQLERRDGPPINFVLTSLFVTRKMSNADESHIEDTVHQLLDSIQHSTVVQRHYLRIVCASMSAINSRERSTLYSEGCNLVKFDLHTKHLNEVMETMCFVQRHSDRLCNAIVDKGLKGDKVKVIENLIEFGVNVDFPPKAWAPLHFAASELDLEDGVMELLLDKAKANVEIRTRYTTENVNKGSTPLHVAVEFANKKAAELLLRHGASPHTPSDTAVTALMLATRKPNSPVLQRLSQKTVEMAPPSRDTTLKWHSMLTVLWITSSSKLSQRTKIVRTLINSTPALVVQTLAYDQPSLDGLDDWVKSTLSPFMEDVGTDPNAPFPFLREPLVWLQCIVLELCDAEQLEVWLAIIDAIKERIKQRRPGGAPWLKIITYAEGFDASEFEGQIRDQPYLTPPETGTDLHRSKVMLNTAARQAEGSPISKETIVASGLIDEAKPKDPRDPNCAPGIHRLYTELCNACTHWSWDGDDKDRLYPQYPYDAMTSSTIEWAYRAGMPSCWVSKVHKIYFKDMVQRDVKDPMKLRLVFRYPEGCFDCDSAVRSYPSLLKEIASGHCLLFIGAGFAVPAGGPSWASLLHMTAEMGVQHAKEKAEKRRASLPPARHNSKATLHRRQSSKNVEEEDDPLVEQAKQLHQEVLRLTGRGSDHTQFELAAQLLEDALKGELQEFLARILKDKVPSGREILDRRNADDARNDVEGGGKYSVMASRLEYVQCLKFFAMLTTNYSQELCLCNKKENPEATCQVCRGISPLGNPEPPYLDIIRMMPDDMVPMHKRPIVQIHGSVHAPKTIVLSREGYRSLLHGQPNYRDFLKSVMMSRTILYLGFSFTDDYLNEVRSDVMSMKTHSPETKNLAYGIINDKSQSHCLYYDQHEGVKILTWPSEKFGFGVMDRYLDSILNMTDTSAALSGAKVILFSPPDDMSGQPSSSQNLMKMRVELEREERKSQVFQVMPEDYYQKFKVITAETLAEVERELKMNDFLQSWVVTFADEPWDSIPMMHRELINFLWHPHARLNTDVYPPMLLVWGWDRHLTATYGAGGQAAKPMPLKMQYECNNHVRFCTCLDEILANFRRTAGQDFSEDDY</sequence>
<dbReference type="PANTHER" id="PTHR24198">
    <property type="entry name" value="ANKYRIN REPEAT AND PROTEIN KINASE DOMAIN-CONTAINING PROTEIN"/>
    <property type="match status" value="1"/>
</dbReference>
<feature type="region of interest" description="Disordered" evidence="4">
    <location>
        <begin position="669"/>
        <end position="705"/>
    </location>
</feature>
<dbReference type="InterPro" id="IPR037197">
    <property type="entry name" value="WWE_dom_sf"/>
</dbReference>
<reference evidence="6" key="1">
    <citation type="submission" date="2021-01" db="EMBL/GenBank/DDBJ databases">
        <authorList>
            <person name="Corre E."/>
            <person name="Pelletier E."/>
            <person name="Niang G."/>
            <person name="Scheremetjew M."/>
            <person name="Finn R."/>
            <person name="Kale V."/>
            <person name="Holt S."/>
            <person name="Cochrane G."/>
            <person name="Meng A."/>
            <person name="Brown T."/>
            <person name="Cohen L."/>
        </authorList>
    </citation>
    <scope>NUCLEOTIDE SEQUENCE</scope>
    <source>
        <strain evidence="6">CCMP1594</strain>
    </source>
</reference>
<dbReference type="PROSITE" id="PS50297">
    <property type="entry name" value="ANK_REP_REGION"/>
    <property type="match status" value="1"/>
</dbReference>
<keyword evidence="1" id="KW-0677">Repeat</keyword>
<dbReference type="SUPFAM" id="SSF48403">
    <property type="entry name" value="Ankyrin repeat"/>
    <property type="match status" value="1"/>
</dbReference>
<accession>A0A7S4G260</accession>
<evidence type="ECO:0000313" key="6">
    <source>
        <dbReference type="EMBL" id="CAE0822872.1"/>
    </source>
</evidence>
<feature type="compositionally biased region" description="Basic residues" evidence="4">
    <location>
        <begin position="685"/>
        <end position="696"/>
    </location>
</feature>
<dbReference type="Gene3D" id="1.25.40.20">
    <property type="entry name" value="Ankyrin repeat-containing domain"/>
    <property type="match status" value="1"/>
</dbReference>
<dbReference type="PANTHER" id="PTHR24198:SF165">
    <property type="entry name" value="ANKYRIN REPEAT-CONTAINING PROTEIN-RELATED"/>
    <property type="match status" value="1"/>
</dbReference>
<dbReference type="Pfam" id="PF00023">
    <property type="entry name" value="Ank"/>
    <property type="match status" value="1"/>
</dbReference>
<dbReference type="AlphaFoldDB" id="A0A7S4G260"/>
<dbReference type="InterPro" id="IPR002110">
    <property type="entry name" value="Ankyrin_rpt"/>
</dbReference>
<evidence type="ECO:0000256" key="3">
    <source>
        <dbReference type="PROSITE-ProRule" id="PRU00023"/>
    </source>
</evidence>
<evidence type="ECO:0000256" key="4">
    <source>
        <dbReference type="SAM" id="MobiDB-lite"/>
    </source>
</evidence>
<dbReference type="InterPro" id="IPR036770">
    <property type="entry name" value="Ankyrin_rpt-contain_sf"/>
</dbReference>
<dbReference type="Pfam" id="PF02825">
    <property type="entry name" value="WWE"/>
    <property type="match status" value="1"/>
</dbReference>